<evidence type="ECO:0000259" key="3">
    <source>
        <dbReference type="Pfam" id="PF14417"/>
    </source>
</evidence>
<comment type="caution">
    <text evidence="4">The sequence shown here is derived from an EMBL/GenBank/DDBJ whole genome shotgun (WGS) entry which is preliminary data.</text>
</comment>
<dbReference type="AlphaFoldDB" id="A0A840NUR1"/>
<feature type="domain" description="MEDS" evidence="3">
    <location>
        <begin position="15"/>
        <end position="157"/>
    </location>
</feature>
<dbReference type="EMBL" id="JACHGN010000004">
    <property type="protein sequence ID" value="MBB5132494.1"/>
    <property type="molecule type" value="Genomic_DNA"/>
</dbReference>
<dbReference type="InterPro" id="IPR036890">
    <property type="entry name" value="HATPase_C_sf"/>
</dbReference>
<dbReference type="InterPro" id="IPR025847">
    <property type="entry name" value="MEDS_domain"/>
</dbReference>
<protein>
    <submittedName>
        <fullName evidence="4">Anti-sigma regulatory factor (Ser/Thr protein kinase)</fullName>
    </submittedName>
</protein>
<dbReference type="CDD" id="cd16936">
    <property type="entry name" value="HATPase_RsbW-like"/>
    <property type="match status" value="1"/>
</dbReference>
<dbReference type="NCBIfam" id="NF041045">
    <property type="entry name" value="RsbA_anti_sig"/>
    <property type="match status" value="1"/>
</dbReference>
<dbReference type="PANTHER" id="PTHR35526">
    <property type="entry name" value="ANTI-SIGMA-F FACTOR RSBW-RELATED"/>
    <property type="match status" value="1"/>
</dbReference>
<dbReference type="InterPro" id="IPR003594">
    <property type="entry name" value="HATPase_dom"/>
</dbReference>
<name>A0A840NUR1_9ACTN</name>
<reference evidence="4 5" key="1">
    <citation type="submission" date="2020-08" db="EMBL/GenBank/DDBJ databases">
        <title>Genomic Encyclopedia of Type Strains, Phase IV (KMG-IV): sequencing the most valuable type-strain genomes for metagenomic binning, comparative biology and taxonomic classification.</title>
        <authorList>
            <person name="Goeker M."/>
        </authorList>
    </citation>
    <scope>NUCLEOTIDE SEQUENCE [LARGE SCALE GENOMIC DNA]</scope>
    <source>
        <strain evidence="4 5">DSM 45615</strain>
    </source>
</reference>
<evidence type="ECO:0000256" key="1">
    <source>
        <dbReference type="ARBA" id="ARBA00022527"/>
    </source>
</evidence>
<dbReference type="InterPro" id="IPR047718">
    <property type="entry name" value="RsbA-like_anti_sig"/>
</dbReference>
<dbReference type="RefSeq" id="WP_185049481.1">
    <property type="nucleotide sequence ID" value="NZ_BAABIX010000003.1"/>
</dbReference>
<dbReference type="GO" id="GO:0004674">
    <property type="term" value="F:protein serine/threonine kinase activity"/>
    <property type="evidence" value="ECO:0007669"/>
    <property type="project" value="UniProtKB-KW"/>
</dbReference>
<dbReference type="Pfam" id="PF13581">
    <property type="entry name" value="HATPase_c_2"/>
    <property type="match status" value="1"/>
</dbReference>
<feature type="domain" description="Histidine kinase/HSP90-like ATPase" evidence="2">
    <location>
        <begin position="202"/>
        <end position="312"/>
    </location>
</feature>
<accession>A0A840NUR1</accession>
<sequence>MQPERATFASGSFAHIAALYGSDDAYLDLVLPAVGDALKEGRDTLVVTGQANLDLLAERLGPDARRIDRRLRSTWYTHPARTLTAYHEYAEPWAKRQALFVGEPVWAGRDERDVREWLRYEAALNIAFEGAPIVAMCLFDRRTTPPEVLEQALCAHPWLLEGSSGPRPNPGYVPPRQFSVNGDDQPFRDPPGSAVRAGFTSRELTQMRHLVETTATGAGLDRDTAGSLVLSASEIAANAVEHGAGHGTVQLWTDDDELICEIADPAGQLDVPLPGYLPPRPESPRGYGLWISRQLCDLVETRTADGVLRVRLHMFLPRRG</sequence>
<proteinExistence type="predicted"/>
<dbReference type="Pfam" id="PF14417">
    <property type="entry name" value="MEDS"/>
    <property type="match status" value="1"/>
</dbReference>
<dbReference type="Proteomes" id="UP000578449">
    <property type="component" value="Unassembled WGS sequence"/>
</dbReference>
<keyword evidence="5" id="KW-1185">Reference proteome</keyword>
<evidence type="ECO:0000259" key="2">
    <source>
        <dbReference type="Pfam" id="PF13581"/>
    </source>
</evidence>
<organism evidence="4 5">
    <name type="scientific">Thermocatellispora tengchongensis</name>
    <dbReference type="NCBI Taxonomy" id="1073253"/>
    <lineage>
        <taxon>Bacteria</taxon>
        <taxon>Bacillati</taxon>
        <taxon>Actinomycetota</taxon>
        <taxon>Actinomycetes</taxon>
        <taxon>Streptosporangiales</taxon>
        <taxon>Streptosporangiaceae</taxon>
        <taxon>Thermocatellispora</taxon>
    </lineage>
</organism>
<gene>
    <name evidence="4" type="ORF">HNP84_002210</name>
</gene>
<evidence type="ECO:0000313" key="5">
    <source>
        <dbReference type="Proteomes" id="UP000578449"/>
    </source>
</evidence>
<dbReference type="InterPro" id="IPR050267">
    <property type="entry name" value="Anti-sigma-factor_SerPK"/>
</dbReference>
<evidence type="ECO:0000313" key="4">
    <source>
        <dbReference type="EMBL" id="MBB5132494.1"/>
    </source>
</evidence>
<dbReference type="Gene3D" id="3.30.565.10">
    <property type="entry name" value="Histidine kinase-like ATPase, C-terminal domain"/>
    <property type="match status" value="1"/>
</dbReference>
<keyword evidence="1" id="KW-0723">Serine/threonine-protein kinase</keyword>
<dbReference type="SUPFAM" id="SSF55874">
    <property type="entry name" value="ATPase domain of HSP90 chaperone/DNA topoisomerase II/histidine kinase"/>
    <property type="match status" value="1"/>
</dbReference>
<keyword evidence="1" id="KW-0418">Kinase</keyword>
<keyword evidence="1" id="KW-0808">Transferase</keyword>
<dbReference type="PANTHER" id="PTHR35526:SF3">
    <property type="entry name" value="ANTI-SIGMA-F FACTOR RSBW"/>
    <property type="match status" value="1"/>
</dbReference>